<dbReference type="RefSeq" id="WP_264860579.1">
    <property type="nucleotide sequence ID" value="NZ_CP110230.1"/>
</dbReference>
<dbReference type="EMBL" id="CP110230">
    <property type="protein sequence ID" value="UZD41216.1"/>
    <property type="molecule type" value="Genomic_DNA"/>
</dbReference>
<dbReference type="PANTHER" id="PTHR33841:SF1">
    <property type="entry name" value="DNA METHYLTRANSFERASE A"/>
    <property type="match status" value="1"/>
</dbReference>
<accession>A0AA47A2R8</accession>
<reference evidence="5" key="1">
    <citation type="submission" date="2022-10" db="EMBL/GenBank/DDBJ databases">
        <title>Complete genome sequence of Capnocytophaga ochracea KCOM 2812 isolated from actinomycosis lesion.</title>
        <authorList>
            <person name="Kook J.-K."/>
            <person name="Park S.-N."/>
            <person name="Lim Y.K."/>
        </authorList>
    </citation>
    <scope>NUCLEOTIDE SEQUENCE</scope>
    <source>
        <strain evidence="5">KCOM 28121</strain>
    </source>
</reference>
<evidence type="ECO:0000256" key="2">
    <source>
        <dbReference type="ARBA" id="ARBA00022603"/>
    </source>
</evidence>
<evidence type="ECO:0000256" key="4">
    <source>
        <dbReference type="ARBA" id="ARBA00047942"/>
    </source>
</evidence>
<dbReference type="GO" id="GO:0032259">
    <property type="term" value="P:methylation"/>
    <property type="evidence" value="ECO:0007669"/>
    <property type="project" value="UniProtKB-KW"/>
</dbReference>
<evidence type="ECO:0000313" key="6">
    <source>
        <dbReference type="Proteomes" id="UP001163262"/>
    </source>
</evidence>
<keyword evidence="2" id="KW-0489">Methyltransferase</keyword>
<evidence type="ECO:0000256" key="3">
    <source>
        <dbReference type="ARBA" id="ARBA00022679"/>
    </source>
</evidence>
<keyword evidence="3" id="KW-0808">Transferase</keyword>
<protein>
    <recommendedName>
        <fullName evidence="1">site-specific DNA-methyltransferase (adenine-specific)</fullName>
        <ecNumber evidence="1">2.1.1.72</ecNumber>
    </recommendedName>
</protein>
<proteinExistence type="predicted"/>
<sequence length="165" mass="19595">MILSDIEQRIKAKIEAIDTPLKDWDIQINRGILTGFNDAFIIDGKKRTELIAQDPKSAEIIRPILRGREIKRYGYVFADLYLLFIPWHFPLHQIKPEIKGASKEAEKAFENQYPAIYNHLLQYKTELSNRNKAETGIHYEWYALQRWGANYWEKKVFLILFYLFS</sequence>
<organism evidence="5 6">
    <name type="scientific">Capnocytophaga ochracea</name>
    <dbReference type="NCBI Taxonomy" id="1018"/>
    <lineage>
        <taxon>Bacteria</taxon>
        <taxon>Pseudomonadati</taxon>
        <taxon>Bacteroidota</taxon>
        <taxon>Flavobacteriia</taxon>
        <taxon>Flavobacteriales</taxon>
        <taxon>Flavobacteriaceae</taxon>
        <taxon>Capnocytophaga</taxon>
    </lineage>
</organism>
<dbReference type="AlphaFoldDB" id="A0AA47A2R8"/>
<evidence type="ECO:0000313" key="5">
    <source>
        <dbReference type="EMBL" id="UZD41216.1"/>
    </source>
</evidence>
<dbReference type="EC" id="2.1.1.72" evidence="1"/>
<dbReference type="InterPro" id="IPR050953">
    <property type="entry name" value="N4_N6_ade-DNA_methylase"/>
</dbReference>
<comment type="catalytic activity">
    <reaction evidence="4">
        <text>a 2'-deoxyadenosine in DNA + S-adenosyl-L-methionine = an N(6)-methyl-2'-deoxyadenosine in DNA + S-adenosyl-L-homocysteine + H(+)</text>
        <dbReference type="Rhea" id="RHEA:15197"/>
        <dbReference type="Rhea" id="RHEA-COMP:12418"/>
        <dbReference type="Rhea" id="RHEA-COMP:12419"/>
        <dbReference type="ChEBI" id="CHEBI:15378"/>
        <dbReference type="ChEBI" id="CHEBI:57856"/>
        <dbReference type="ChEBI" id="CHEBI:59789"/>
        <dbReference type="ChEBI" id="CHEBI:90615"/>
        <dbReference type="ChEBI" id="CHEBI:90616"/>
        <dbReference type="EC" id="2.1.1.72"/>
    </reaction>
</comment>
<evidence type="ECO:0000256" key="1">
    <source>
        <dbReference type="ARBA" id="ARBA00011900"/>
    </source>
</evidence>
<gene>
    <name evidence="5" type="ORF">OL231_01405</name>
</gene>
<dbReference type="PANTHER" id="PTHR33841">
    <property type="entry name" value="DNA METHYLTRANSFERASE YEEA-RELATED"/>
    <property type="match status" value="1"/>
</dbReference>
<dbReference type="Proteomes" id="UP001163262">
    <property type="component" value="Chromosome"/>
</dbReference>
<dbReference type="GO" id="GO:0009007">
    <property type="term" value="F:site-specific DNA-methyltransferase (adenine-specific) activity"/>
    <property type="evidence" value="ECO:0007669"/>
    <property type="project" value="UniProtKB-EC"/>
</dbReference>
<name>A0AA47A2R8_CAPOC</name>